<evidence type="ECO:0000259" key="12">
    <source>
        <dbReference type="Pfam" id="PF07732"/>
    </source>
</evidence>
<dbReference type="Pfam" id="PF07732">
    <property type="entry name" value="Cu-oxidase_3"/>
    <property type="match status" value="1"/>
</dbReference>
<evidence type="ECO:0000256" key="10">
    <source>
        <dbReference type="SAM" id="MobiDB-lite"/>
    </source>
</evidence>
<sequence length="406" mass="44968">MTKILKNQASKSKAVRADDEKTNAAGEVAQVITQKTPEEKPNLARRSLLTAGVAIAGGSGLVGLSGATTANASQNQPNPDNPLQTVHSQVRGNMSTIGDVGKEFNGFDAAEMLTDWDTGTLSVDASGQTVRTFEIEAIDKDIEIAPGVFFPAWTYNGRVPGPALRATEGEKIRVVFKNFGSMPHSIHFHGIHSARMDGIPGTPGVIDPGGEFTYEFNAFPFGCHLYHCHVLPLVRHMHKGMYGAFIIDPDPNKQTEFSDIAQSRLLGSQQNQQWQELVMIMNAFDTNFDGANEFYAVNTVAHHFMKHPIPLDKSRPIRIYLVNVTEFDPINSFHLHGNFFDYYDHGTTLTPTSRIVDTIMQCQAQRGIIEFSFKDHEDGLYMFHAHQAEFTELGWMGLFEIKGPRA</sequence>
<evidence type="ECO:0000256" key="7">
    <source>
        <dbReference type="ARBA" id="ARBA00023002"/>
    </source>
</evidence>
<dbReference type="PROSITE" id="PS51318">
    <property type="entry name" value="TAT"/>
    <property type="match status" value="1"/>
</dbReference>
<dbReference type="GO" id="GO:0005507">
    <property type="term" value="F:copper ion binding"/>
    <property type="evidence" value="ECO:0007669"/>
    <property type="project" value="InterPro"/>
</dbReference>
<keyword evidence="6" id="KW-0677">Repeat</keyword>
<comment type="cofactor">
    <cofactor evidence="1">
        <name>Cu(+)</name>
        <dbReference type="ChEBI" id="CHEBI:49552"/>
    </cofactor>
</comment>
<dbReference type="InterPro" id="IPR011706">
    <property type="entry name" value="Cu-oxidase_C"/>
</dbReference>
<feature type="domain" description="Plastocyanin-like" evidence="12">
    <location>
        <begin position="151"/>
        <end position="250"/>
    </location>
</feature>
<dbReference type="PRINTS" id="PR00695">
    <property type="entry name" value="CUNO2RDTASE"/>
</dbReference>
<keyword evidence="7" id="KW-0560">Oxidoreductase</keyword>
<organism evidence="13">
    <name type="scientific">hydrothermal vent metagenome</name>
    <dbReference type="NCBI Taxonomy" id="652676"/>
    <lineage>
        <taxon>unclassified sequences</taxon>
        <taxon>metagenomes</taxon>
        <taxon>ecological metagenomes</taxon>
    </lineage>
</organism>
<evidence type="ECO:0000256" key="9">
    <source>
        <dbReference type="ARBA" id="ARBA00049340"/>
    </source>
</evidence>
<dbReference type="InterPro" id="IPR008972">
    <property type="entry name" value="Cupredoxin"/>
</dbReference>
<dbReference type="InterPro" id="IPR011707">
    <property type="entry name" value="Cu-oxidase-like_N"/>
</dbReference>
<evidence type="ECO:0000256" key="5">
    <source>
        <dbReference type="ARBA" id="ARBA00022723"/>
    </source>
</evidence>
<feature type="region of interest" description="Disordered" evidence="10">
    <location>
        <begin position="1"/>
        <end position="25"/>
    </location>
</feature>
<dbReference type="CDD" id="cd11024">
    <property type="entry name" value="CuRO_1_2DMCO_NIR_like"/>
    <property type="match status" value="1"/>
</dbReference>
<comment type="subunit">
    <text evidence="2">Homotrimer.</text>
</comment>
<name>A0A3B0U1S4_9ZZZZ</name>
<evidence type="ECO:0000256" key="6">
    <source>
        <dbReference type="ARBA" id="ARBA00022737"/>
    </source>
</evidence>
<keyword evidence="5" id="KW-0479">Metal-binding</keyword>
<dbReference type="SUPFAM" id="SSF49503">
    <property type="entry name" value="Cupredoxins"/>
    <property type="match status" value="2"/>
</dbReference>
<protein>
    <recommendedName>
        <fullName evidence="4">Copper-containing nitrite reductase</fullName>
        <ecNumber evidence="3">1.7.2.1</ecNumber>
    </recommendedName>
</protein>
<accession>A0A3B0U1S4</accession>
<evidence type="ECO:0000256" key="2">
    <source>
        <dbReference type="ARBA" id="ARBA00011233"/>
    </source>
</evidence>
<dbReference type="EC" id="1.7.2.1" evidence="3"/>
<dbReference type="Pfam" id="PF07731">
    <property type="entry name" value="Cu-oxidase_2"/>
    <property type="match status" value="1"/>
</dbReference>
<feature type="compositionally biased region" description="Polar residues" evidence="10">
    <location>
        <begin position="1"/>
        <end position="11"/>
    </location>
</feature>
<dbReference type="AlphaFoldDB" id="A0A3B0U1S4"/>
<evidence type="ECO:0000256" key="3">
    <source>
        <dbReference type="ARBA" id="ARBA00011882"/>
    </source>
</evidence>
<gene>
    <name evidence="13" type="ORF">MNBD_ALPHA11-2211</name>
</gene>
<proteinExistence type="predicted"/>
<feature type="domain" description="Plastocyanin-like" evidence="11">
    <location>
        <begin position="292"/>
        <end position="401"/>
    </location>
</feature>
<dbReference type="InterPro" id="IPR045087">
    <property type="entry name" value="Cu-oxidase_fam"/>
</dbReference>
<evidence type="ECO:0000256" key="1">
    <source>
        <dbReference type="ARBA" id="ARBA00001960"/>
    </source>
</evidence>
<dbReference type="GO" id="GO:0050421">
    <property type="term" value="F:nitrite reductase (NO-forming) activity"/>
    <property type="evidence" value="ECO:0007669"/>
    <property type="project" value="UniProtKB-EC"/>
</dbReference>
<evidence type="ECO:0000256" key="4">
    <source>
        <dbReference type="ARBA" id="ARBA00017290"/>
    </source>
</evidence>
<evidence type="ECO:0000256" key="8">
    <source>
        <dbReference type="ARBA" id="ARBA00023008"/>
    </source>
</evidence>
<dbReference type="Gene3D" id="2.60.40.420">
    <property type="entry name" value="Cupredoxins - blue copper proteins"/>
    <property type="match status" value="2"/>
</dbReference>
<dbReference type="EMBL" id="UOEQ01000572">
    <property type="protein sequence ID" value="VAW24981.1"/>
    <property type="molecule type" value="Genomic_DNA"/>
</dbReference>
<keyword evidence="8" id="KW-0186">Copper</keyword>
<reference evidence="13" key="1">
    <citation type="submission" date="2018-06" db="EMBL/GenBank/DDBJ databases">
        <authorList>
            <person name="Zhirakovskaya E."/>
        </authorList>
    </citation>
    <scope>NUCLEOTIDE SEQUENCE</scope>
</reference>
<dbReference type="InterPro" id="IPR006311">
    <property type="entry name" value="TAT_signal"/>
</dbReference>
<dbReference type="PANTHER" id="PTHR11709">
    <property type="entry name" value="MULTI-COPPER OXIDASE"/>
    <property type="match status" value="1"/>
</dbReference>
<comment type="catalytic activity">
    <reaction evidence="9">
        <text>nitric oxide + Fe(III)-[cytochrome c] + H2O = Fe(II)-[cytochrome c] + nitrite + 2 H(+)</text>
        <dbReference type="Rhea" id="RHEA:15233"/>
        <dbReference type="Rhea" id="RHEA-COMP:10350"/>
        <dbReference type="Rhea" id="RHEA-COMP:14399"/>
        <dbReference type="ChEBI" id="CHEBI:15377"/>
        <dbReference type="ChEBI" id="CHEBI:15378"/>
        <dbReference type="ChEBI" id="CHEBI:16301"/>
        <dbReference type="ChEBI" id="CHEBI:16480"/>
        <dbReference type="ChEBI" id="CHEBI:29033"/>
        <dbReference type="ChEBI" id="CHEBI:29034"/>
        <dbReference type="EC" id="1.7.2.1"/>
    </reaction>
</comment>
<dbReference type="PANTHER" id="PTHR11709:SF394">
    <property type="entry name" value="FI03373P-RELATED"/>
    <property type="match status" value="1"/>
</dbReference>
<evidence type="ECO:0000259" key="11">
    <source>
        <dbReference type="Pfam" id="PF07731"/>
    </source>
</evidence>
<dbReference type="InterPro" id="IPR001287">
    <property type="entry name" value="NO2-reductase_Cu"/>
</dbReference>
<evidence type="ECO:0000313" key="13">
    <source>
        <dbReference type="EMBL" id="VAW24981.1"/>
    </source>
</evidence>